<dbReference type="SUPFAM" id="SSF52440">
    <property type="entry name" value="PreATP-grasp domain"/>
    <property type="match status" value="1"/>
</dbReference>
<feature type="domain" description="Biotin carboxylation" evidence="4">
    <location>
        <begin position="169"/>
        <end position="264"/>
    </location>
</feature>
<dbReference type="PROSITE" id="PS50979">
    <property type="entry name" value="BC"/>
    <property type="match status" value="1"/>
</dbReference>
<dbReference type="Proteomes" id="UP000003163">
    <property type="component" value="Unassembled WGS sequence"/>
</dbReference>
<keyword evidence="2" id="KW-0547">Nucleotide-binding</keyword>
<reference evidence="5 6" key="1">
    <citation type="submission" date="2011-08" db="EMBL/GenBank/DDBJ databases">
        <authorList>
            <person name="Liu Z.J."/>
            <person name="Shi F.L."/>
            <person name="Lu J.Q."/>
            <person name="Li M."/>
            <person name="Wang Z.L."/>
        </authorList>
    </citation>
    <scope>NUCLEOTIDE SEQUENCE [LARGE SCALE GENOMIC DNA]</scope>
    <source>
        <strain evidence="5 6">USNM 41457</strain>
    </source>
</reference>
<reference evidence="6" key="2">
    <citation type="submission" date="2015-07" db="EMBL/GenBank/DDBJ databases">
        <title>Contrasting host-pathogen interactions and genome evolution in two generalist and specialist microsporidian pathogens of mosquitoes.</title>
        <authorList>
            <consortium name="The Broad Institute Genomics Platform"/>
            <consortium name="The Broad Institute Genome Sequencing Center for Infectious Disease"/>
            <person name="Cuomo C.A."/>
            <person name="Sanscrainte N.D."/>
            <person name="Goldberg J.M."/>
            <person name="Heiman D."/>
            <person name="Young S."/>
            <person name="Zeng Q."/>
            <person name="Becnel J.J."/>
            <person name="Birren B.W."/>
        </authorList>
    </citation>
    <scope>NUCLEOTIDE SEQUENCE [LARGE SCALE GENOMIC DNA]</scope>
    <source>
        <strain evidence="6">USNM 41457</strain>
    </source>
</reference>
<evidence type="ECO:0000256" key="1">
    <source>
        <dbReference type="ARBA" id="ARBA00022598"/>
    </source>
</evidence>
<dbReference type="GO" id="GO:0006633">
    <property type="term" value="P:fatty acid biosynthetic process"/>
    <property type="evidence" value="ECO:0007669"/>
    <property type="project" value="TreeGrafter"/>
</dbReference>
<accession>J9DPL6</accession>
<gene>
    <name evidence="5" type="ORF">EDEG_01268</name>
</gene>
<dbReference type="Gene3D" id="3.40.50.20">
    <property type="match status" value="1"/>
</dbReference>
<sequence>MKEFEKNYKKSLANNENKNGFENVEDSMDCDNQKICSDKKDSENNFTADWNRNREELKDWNNTKRGETINKTKYSIDNINMKDFNFFSYGCSNFYGDGSNVFEDQRSCKNSEDKVSADFESLEDSSGAIESLFEGKNERHNLNTGNVFEENDKLHDFKGNNEQDLETQRAVKILIANNSLSALKVIYSLSNYNIEFYGLTTKEDLHMTYINYLTNFVILPSGPSSNNYTNIDLIVDAAKRFEVDFVYPGWGYLSENYLFPKNFE</sequence>
<proteinExistence type="predicted"/>
<dbReference type="InterPro" id="IPR011764">
    <property type="entry name" value="Biotin_carboxylation_dom"/>
</dbReference>
<keyword evidence="1" id="KW-0436">Ligase</keyword>
<evidence type="ECO:0000313" key="6">
    <source>
        <dbReference type="Proteomes" id="UP000003163"/>
    </source>
</evidence>
<dbReference type="OrthoDB" id="196847at2759"/>
<name>J9DPL6_EDHAE</name>
<dbReference type="GO" id="GO:0003989">
    <property type="term" value="F:acetyl-CoA carboxylase activity"/>
    <property type="evidence" value="ECO:0007669"/>
    <property type="project" value="InterPro"/>
</dbReference>
<dbReference type="InterPro" id="IPR005481">
    <property type="entry name" value="BC-like_N"/>
</dbReference>
<dbReference type="EMBL" id="AFBI03000017">
    <property type="protein sequence ID" value="EJW04500.1"/>
    <property type="molecule type" value="Genomic_DNA"/>
</dbReference>
<dbReference type="Pfam" id="PF00289">
    <property type="entry name" value="Biotin_carb_N"/>
    <property type="match status" value="1"/>
</dbReference>
<dbReference type="InterPro" id="IPR016185">
    <property type="entry name" value="PreATP-grasp_dom_sf"/>
</dbReference>
<keyword evidence="3" id="KW-0067">ATP-binding</keyword>
<dbReference type="STRING" id="1003232.J9DPL6"/>
<evidence type="ECO:0000256" key="2">
    <source>
        <dbReference type="ARBA" id="ARBA00022741"/>
    </source>
</evidence>
<dbReference type="PANTHER" id="PTHR45728">
    <property type="entry name" value="ACETYL-COA CARBOXYLASE, ISOFORM A"/>
    <property type="match status" value="1"/>
</dbReference>
<comment type="caution">
    <text evidence="5">The sequence shown here is derived from an EMBL/GenBank/DDBJ whole genome shotgun (WGS) entry which is preliminary data.</text>
</comment>
<keyword evidence="6" id="KW-1185">Reference proteome</keyword>
<dbReference type="InParanoid" id="J9DPL6"/>
<dbReference type="GO" id="GO:0005524">
    <property type="term" value="F:ATP binding"/>
    <property type="evidence" value="ECO:0007669"/>
    <property type="project" value="UniProtKB-KW"/>
</dbReference>
<dbReference type="InterPro" id="IPR049076">
    <property type="entry name" value="ACCA"/>
</dbReference>
<dbReference type="PANTHER" id="PTHR45728:SF3">
    <property type="entry name" value="ACETYL-COA CARBOXYLASE"/>
    <property type="match status" value="1"/>
</dbReference>
<protein>
    <recommendedName>
        <fullName evidence="4">Biotin carboxylation domain-containing protein</fullName>
    </recommendedName>
</protein>
<evidence type="ECO:0000313" key="5">
    <source>
        <dbReference type="EMBL" id="EJW04500.1"/>
    </source>
</evidence>
<organism evidence="5 6">
    <name type="scientific">Edhazardia aedis (strain USNM 41457)</name>
    <name type="common">Microsporidian parasite</name>
    <dbReference type="NCBI Taxonomy" id="1003232"/>
    <lineage>
        <taxon>Eukaryota</taxon>
        <taxon>Fungi</taxon>
        <taxon>Fungi incertae sedis</taxon>
        <taxon>Microsporidia</taxon>
        <taxon>Edhazardia</taxon>
    </lineage>
</organism>
<dbReference type="HOGENOM" id="CLU_1053841_0_0_1"/>
<dbReference type="VEuPathDB" id="MicrosporidiaDB:EDEG_01268"/>
<evidence type="ECO:0000259" key="4">
    <source>
        <dbReference type="PROSITE" id="PS50979"/>
    </source>
</evidence>
<evidence type="ECO:0000256" key="3">
    <source>
        <dbReference type="ARBA" id="ARBA00022840"/>
    </source>
</evidence>
<dbReference type="AlphaFoldDB" id="J9DPL6"/>